<comment type="caution">
    <text evidence="1">The sequence shown here is derived from an EMBL/GenBank/DDBJ whole genome shotgun (WGS) entry which is preliminary data.</text>
</comment>
<evidence type="ECO:0000313" key="2">
    <source>
        <dbReference type="Proteomes" id="UP000216188"/>
    </source>
</evidence>
<dbReference type="AlphaFoldDB" id="A0A256GPT8"/>
<evidence type="ECO:0000313" key="1">
    <source>
        <dbReference type="EMBL" id="OYR29177.1"/>
    </source>
</evidence>
<organism evidence="1 2">
    <name type="scientific">Brucella pseudogrignonensis</name>
    <dbReference type="NCBI Taxonomy" id="419475"/>
    <lineage>
        <taxon>Bacteria</taxon>
        <taxon>Pseudomonadati</taxon>
        <taxon>Pseudomonadota</taxon>
        <taxon>Alphaproteobacteria</taxon>
        <taxon>Hyphomicrobiales</taxon>
        <taxon>Brucellaceae</taxon>
        <taxon>Brucella/Ochrobactrum group</taxon>
        <taxon>Brucella</taxon>
    </lineage>
</organism>
<keyword evidence="2" id="KW-1185">Reference proteome</keyword>
<name>A0A256GPT8_9HYPH</name>
<gene>
    <name evidence="1" type="ORF">CEV34_0829</name>
</gene>
<sequence>MTVGRETLSSILADFPLDSVYWNEAQNRFQFIDRLLIECLGWDQNNIKVEVIDDAGGRSDYHLGQPIRAVLEAKREARTFDFLPGVKPGQARKLRPLVEGCPILDSAVKQVIPYCAMNGAQVAVVCNGPQMVIFQSQIHGMSPLDGEAFIFNGLHQYRDNFSLLWKLLSPEGVAENRAYRDLTNIRNPRVPPKAITSIGDPMAYRYRSDFQENLRALASVLLDSVEDNNEVKSDFYRECYVPMDANNRHLLLSKNIIDARYRRVSDNGISPAKLNTKVIDGKVSVDDALVTGSFGRKPIVVIGDVGVGKTSFFENLFEQLDEKQKKLTYYLHINLGEQATLSKDVKTFILSRLPDILKSHYGVNIDDLGLVKKIYKDELDDFDKSVSGALKDVSIVEYEREKIKFLQEKMADRGRHIQLSFSFLSKRQNKQIIIVIDNADQRSFEVQQEAFLIAQELSSEQSALVFVALRPSTFYQSKLTGALSGYKNRVLTISPPPADEVIRKRVTFAVRIAEGKTAAPVLTGVHLNIQSIVLFLTASLRSIKSNPRIQMFLSNITGGNTRLIIELFTGFCGSPNVESERIVSIEREQGNYQVPLHEFTKHALLGEYAHFNPVSSLVGFNLYDVSLPDPREHFLSTLIVAYISSPMGRKDNDGFVTGEEILIEMVRQNFVDEQIRFALRRLAKKRLIETPHGHYRELSVPDDEIPDKFQFRATSIGLYHIRQWAGSFAFLDATSIDTPVFDEDVRNIIFDNSNSFSISDRYKRADSFKQYLESQWHIANFQQNYYDLIPVFATERYSFQSVSDHILKRKNGSDKQRGWSQRRRF</sequence>
<dbReference type="Proteomes" id="UP000216188">
    <property type="component" value="Unassembled WGS sequence"/>
</dbReference>
<proteinExistence type="predicted"/>
<dbReference type="EMBL" id="NNRM01000011">
    <property type="protein sequence ID" value="OYR29177.1"/>
    <property type="molecule type" value="Genomic_DNA"/>
</dbReference>
<dbReference type="Gene3D" id="3.40.50.300">
    <property type="entry name" value="P-loop containing nucleotide triphosphate hydrolases"/>
    <property type="match status" value="1"/>
</dbReference>
<dbReference type="SUPFAM" id="SSF52540">
    <property type="entry name" value="P-loop containing nucleoside triphosphate hydrolases"/>
    <property type="match status" value="1"/>
</dbReference>
<dbReference type="InterPro" id="IPR027417">
    <property type="entry name" value="P-loop_NTPase"/>
</dbReference>
<reference evidence="1 2" key="1">
    <citation type="submission" date="2017-07" db="EMBL/GenBank/DDBJ databases">
        <title>Phylogenetic study on the rhizospheric bacterium Ochrobactrum sp. A44.</title>
        <authorList>
            <person name="Krzyzanowska D.M."/>
            <person name="Ossowicki A."/>
            <person name="Rajewska M."/>
            <person name="Maciag T."/>
            <person name="Kaczynski Z."/>
            <person name="Czerwicka M."/>
            <person name="Jafra S."/>
        </authorList>
    </citation>
    <scope>NUCLEOTIDE SEQUENCE [LARGE SCALE GENOMIC DNA]</scope>
    <source>
        <strain evidence="1 2">CCUG 30717</strain>
    </source>
</reference>
<accession>A0A256GPT8</accession>
<protein>
    <submittedName>
        <fullName evidence="1">Archaeal ATPase family protein</fullName>
    </submittedName>
</protein>